<dbReference type="SMART" id="SM00220">
    <property type="entry name" value="S_TKc"/>
    <property type="match status" value="1"/>
</dbReference>
<keyword evidence="2" id="KW-0808">Transferase</keyword>
<dbReference type="GO" id="GO:0005737">
    <property type="term" value="C:cytoplasm"/>
    <property type="evidence" value="ECO:0007669"/>
    <property type="project" value="TreeGrafter"/>
</dbReference>
<evidence type="ECO:0000259" key="7">
    <source>
        <dbReference type="PROSITE" id="PS50011"/>
    </source>
</evidence>
<dbReference type="GO" id="GO:0000226">
    <property type="term" value="P:microtubule cytoskeleton organization"/>
    <property type="evidence" value="ECO:0007669"/>
    <property type="project" value="TreeGrafter"/>
</dbReference>
<dbReference type="Pfam" id="PF00069">
    <property type="entry name" value="Pkinase"/>
    <property type="match status" value="1"/>
</dbReference>
<protein>
    <submittedName>
        <fullName evidence="8">Testis-specific serine/threonine-protein kinase 1</fullName>
    </submittedName>
</protein>
<reference evidence="8 9" key="1">
    <citation type="journal article" date="2016" name="Genome Biol. Evol.">
        <title>Gene Family Evolution Reflects Adaptation to Soil Environmental Stressors in the Genome of the Collembolan Orchesella cincta.</title>
        <authorList>
            <person name="Faddeeva-Vakhrusheva A."/>
            <person name="Derks M.F."/>
            <person name="Anvar S.Y."/>
            <person name="Agamennone V."/>
            <person name="Suring W."/>
            <person name="Smit S."/>
            <person name="van Straalen N.M."/>
            <person name="Roelofs D."/>
        </authorList>
    </citation>
    <scope>NUCLEOTIDE SEQUENCE [LARGE SCALE GENOMIC DNA]</scope>
    <source>
        <tissue evidence="8">Mixed pool</tissue>
    </source>
</reference>
<dbReference type="PRINTS" id="PR00109">
    <property type="entry name" value="TYRKINASE"/>
</dbReference>
<name>A0A1D2N0G9_ORCCI</name>
<evidence type="ECO:0000313" key="9">
    <source>
        <dbReference type="Proteomes" id="UP000094527"/>
    </source>
</evidence>
<keyword evidence="5" id="KW-0067">ATP-binding</keyword>
<dbReference type="PROSITE" id="PS50011">
    <property type="entry name" value="PROTEIN_KINASE_DOM"/>
    <property type="match status" value="1"/>
</dbReference>
<dbReference type="OMA" id="KATHMVD"/>
<dbReference type="STRING" id="48709.A0A1D2N0G9"/>
<feature type="domain" description="Protein kinase" evidence="7">
    <location>
        <begin position="1"/>
        <end position="252"/>
    </location>
</feature>
<dbReference type="SUPFAM" id="SSF56112">
    <property type="entry name" value="Protein kinase-like (PK-like)"/>
    <property type="match status" value="1"/>
</dbReference>
<proteinExistence type="predicted"/>
<dbReference type="EMBL" id="LJIJ01000334">
    <property type="protein sequence ID" value="ODM98701.1"/>
    <property type="molecule type" value="Genomic_DNA"/>
</dbReference>
<dbReference type="PANTHER" id="PTHR24346">
    <property type="entry name" value="MAP/MICROTUBULE AFFINITY-REGULATING KINASE"/>
    <property type="match status" value="1"/>
</dbReference>
<gene>
    <name evidence="8" type="ORF">Ocin01_07979</name>
</gene>
<dbReference type="PROSITE" id="PS00108">
    <property type="entry name" value="PROTEIN_KINASE_ST"/>
    <property type="match status" value="1"/>
</dbReference>
<dbReference type="InterPro" id="IPR001245">
    <property type="entry name" value="Ser-Thr/Tyr_kinase_cat_dom"/>
</dbReference>
<keyword evidence="3" id="KW-0547">Nucleotide-binding</keyword>
<dbReference type="GO" id="GO:0005524">
    <property type="term" value="F:ATP binding"/>
    <property type="evidence" value="ECO:0007669"/>
    <property type="project" value="UniProtKB-KW"/>
</dbReference>
<accession>A0A1D2N0G9</accession>
<feature type="compositionally biased region" description="Polar residues" evidence="6">
    <location>
        <begin position="329"/>
        <end position="338"/>
    </location>
</feature>
<keyword evidence="4 8" id="KW-0418">Kinase</keyword>
<dbReference type="InterPro" id="IPR011009">
    <property type="entry name" value="Kinase-like_dom_sf"/>
</dbReference>
<dbReference type="GO" id="GO:0035556">
    <property type="term" value="P:intracellular signal transduction"/>
    <property type="evidence" value="ECO:0007669"/>
    <property type="project" value="TreeGrafter"/>
</dbReference>
<keyword evidence="1" id="KW-0723">Serine/threonine-protein kinase</keyword>
<evidence type="ECO:0000256" key="3">
    <source>
        <dbReference type="ARBA" id="ARBA00022741"/>
    </source>
</evidence>
<feature type="compositionally biased region" description="Basic and acidic residues" evidence="6">
    <location>
        <begin position="306"/>
        <end position="328"/>
    </location>
</feature>
<dbReference type="InterPro" id="IPR008271">
    <property type="entry name" value="Ser/Thr_kinase_AS"/>
</dbReference>
<dbReference type="GO" id="GO:0006950">
    <property type="term" value="P:response to stress"/>
    <property type="evidence" value="ECO:0007669"/>
    <property type="project" value="UniProtKB-ARBA"/>
</dbReference>
<evidence type="ECO:0000256" key="2">
    <source>
        <dbReference type="ARBA" id="ARBA00022679"/>
    </source>
</evidence>
<organism evidence="8 9">
    <name type="scientific">Orchesella cincta</name>
    <name type="common">Springtail</name>
    <name type="synonym">Podura cincta</name>
    <dbReference type="NCBI Taxonomy" id="48709"/>
    <lineage>
        <taxon>Eukaryota</taxon>
        <taxon>Metazoa</taxon>
        <taxon>Ecdysozoa</taxon>
        <taxon>Arthropoda</taxon>
        <taxon>Hexapoda</taxon>
        <taxon>Collembola</taxon>
        <taxon>Entomobryomorpha</taxon>
        <taxon>Entomobryoidea</taxon>
        <taxon>Orchesellidae</taxon>
        <taxon>Orchesellinae</taxon>
        <taxon>Orchesella</taxon>
    </lineage>
</organism>
<comment type="caution">
    <text evidence="8">The sequence shown here is derived from an EMBL/GenBank/DDBJ whole genome shotgun (WGS) entry which is preliminary data.</text>
</comment>
<evidence type="ECO:0000256" key="6">
    <source>
        <dbReference type="SAM" id="MobiDB-lite"/>
    </source>
</evidence>
<sequence length="338" mass="39000">MSVYIADYTDPKNPTKKQRLACKLINGSQAPKDFITKFFPREVEIMSRVTHPYVIRVHSILQRKNKYFLFMQYCENGDLLDFIRNNGAVDEKQSRQWFSQLIRGLKYLHDREIVHRDLKCENILLTAAYNVKISDFGFARYYHPDKEPKSETFCGSVSYAAPEIIRGSAYDPRLSDLWSLSIILYIMLNKGMPFDDASLKKLYEAQITRDWKFRTKVKDKLSPEIKAFMYRLLEPVPEKRIPLEKLTDDPWFTMAAAQGNFAADAFDHDNAMFPVPNAIASKVGVPIQDGDTGQSENARQFFEDEKARMGVKSDHDPKTVWSKHKDLTSESTIAKSAK</sequence>
<dbReference type="GO" id="GO:0050321">
    <property type="term" value="F:tau-protein kinase activity"/>
    <property type="evidence" value="ECO:0007669"/>
    <property type="project" value="TreeGrafter"/>
</dbReference>
<dbReference type="AlphaFoldDB" id="A0A1D2N0G9"/>
<evidence type="ECO:0000256" key="5">
    <source>
        <dbReference type="ARBA" id="ARBA00022840"/>
    </source>
</evidence>
<dbReference type="PANTHER" id="PTHR24346:SF82">
    <property type="entry name" value="KP78A-RELATED"/>
    <property type="match status" value="1"/>
</dbReference>
<keyword evidence="9" id="KW-1185">Reference proteome</keyword>
<evidence type="ECO:0000256" key="1">
    <source>
        <dbReference type="ARBA" id="ARBA00022527"/>
    </source>
</evidence>
<dbReference type="FunFam" id="1.10.510.10:FF:000571">
    <property type="entry name" value="Maternal embryonic leucine zipper kinase"/>
    <property type="match status" value="1"/>
</dbReference>
<feature type="region of interest" description="Disordered" evidence="6">
    <location>
        <begin position="306"/>
        <end position="338"/>
    </location>
</feature>
<evidence type="ECO:0000313" key="8">
    <source>
        <dbReference type="EMBL" id="ODM98701.1"/>
    </source>
</evidence>
<dbReference type="OrthoDB" id="6492282at2759"/>
<dbReference type="Proteomes" id="UP000094527">
    <property type="component" value="Unassembled WGS sequence"/>
</dbReference>
<dbReference type="Gene3D" id="1.10.510.10">
    <property type="entry name" value="Transferase(Phosphotransferase) domain 1"/>
    <property type="match status" value="1"/>
</dbReference>
<evidence type="ECO:0000256" key="4">
    <source>
        <dbReference type="ARBA" id="ARBA00022777"/>
    </source>
</evidence>
<dbReference type="InterPro" id="IPR000719">
    <property type="entry name" value="Prot_kinase_dom"/>
</dbReference>